<keyword evidence="2" id="KW-0732">Signal</keyword>
<evidence type="ECO:0000313" key="3">
    <source>
        <dbReference type="EMBL" id="KAL3094643.1"/>
    </source>
</evidence>
<reference evidence="3 4" key="1">
    <citation type="submission" date="2024-10" db="EMBL/GenBank/DDBJ databases">
        <authorList>
            <person name="Kim D."/>
        </authorList>
    </citation>
    <scope>NUCLEOTIDE SEQUENCE [LARGE SCALE GENOMIC DNA]</scope>
    <source>
        <strain evidence="3">BH-2024</strain>
    </source>
</reference>
<keyword evidence="4" id="KW-1185">Reference proteome</keyword>
<name>A0ABD2JW49_9BILA</name>
<evidence type="ECO:0000256" key="1">
    <source>
        <dbReference type="SAM" id="MobiDB-lite"/>
    </source>
</evidence>
<gene>
    <name evidence="3" type="ORF">niasHT_023957</name>
</gene>
<sequence>MVPKIGRIFTGLLALSSVAQPGTANASQMGGAVQAVYQQQWTPPIQMPGQNLMQTPVSMKNREISLGVKKSSETTVYGESKHHVPNGPNPIQNGRKGGHF</sequence>
<feature type="region of interest" description="Disordered" evidence="1">
    <location>
        <begin position="70"/>
        <end position="100"/>
    </location>
</feature>
<dbReference type="Proteomes" id="UP001620626">
    <property type="component" value="Unassembled WGS sequence"/>
</dbReference>
<protein>
    <submittedName>
        <fullName evidence="3">Uncharacterized protein</fullName>
    </submittedName>
</protein>
<evidence type="ECO:0000256" key="2">
    <source>
        <dbReference type="SAM" id="SignalP"/>
    </source>
</evidence>
<evidence type="ECO:0000313" key="4">
    <source>
        <dbReference type="Proteomes" id="UP001620626"/>
    </source>
</evidence>
<proteinExistence type="predicted"/>
<organism evidence="3 4">
    <name type="scientific">Heterodera trifolii</name>
    <dbReference type="NCBI Taxonomy" id="157864"/>
    <lineage>
        <taxon>Eukaryota</taxon>
        <taxon>Metazoa</taxon>
        <taxon>Ecdysozoa</taxon>
        <taxon>Nematoda</taxon>
        <taxon>Chromadorea</taxon>
        <taxon>Rhabditida</taxon>
        <taxon>Tylenchina</taxon>
        <taxon>Tylenchomorpha</taxon>
        <taxon>Tylenchoidea</taxon>
        <taxon>Heteroderidae</taxon>
        <taxon>Heteroderinae</taxon>
        <taxon>Heterodera</taxon>
    </lineage>
</organism>
<feature type="chain" id="PRO_5044872982" evidence="2">
    <location>
        <begin position="25"/>
        <end position="100"/>
    </location>
</feature>
<dbReference type="AlphaFoldDB" id="A0ABD2JW49"/>
<feature type="signal peptide" evidence="2">
    <location>
        <begin position="1"/>
        <end position="24"/>
    </location>
</feature>
<dbReference type="EMBL" id="JBICBT010000893">
    <property type="protein sequence ID" value="KAL3094643.1"/>
    <property type="molecule type" value="Genomic_DNA"/>
</dbReference>
<comment type="caution">
    <text evidence="3">The sequence shown here is derived from an EMBL/GenBank/DDBJ whole genome shotgun (WGS) entry which is preliminary data.</text>
</comment>
<accession>A0ABD2JW49</accession>